<dbReference type="EMBL" id="JAVRHM010000016">
    <property type="protein sequence ID" value="MDT0690816.1"/>
    <property type="molecule type" value="Genomic_DNA"/>
</dbReference>
<feature type="signal peptide" evidence="1">
    <location>
        <begin position="1"/>
        <end position="22"/>
    </location>
</feature>
<evidence type="ECO:0000313" key="2">
    <source>
        <dbReference type="EMBL" id="MDT0690816.1"/>
    </source>
</evidence>
<organism evidence="2 3">
    <name type="scientific">Autumnicola patrickiae</name>
    <dbReference type="NCBI Taxonomy" id="3075591"/>
    <lineage>
        <taxon>Bacteria</taxon>
        <taxon>Pseudomonadati</taxon>
        <taxon>Bacteroidota</taxon>
        <taxon>Flavobacteriia</taxon>
        <taxon>Flavobacteriales</taxon>
        <taxon>Flavobacteriaceae</taxon>
        <taxon>Autumnicola</taxon>
    </lineage>
</organism>
<dbReference type="RefSeq" id="WP_311685713.1">
    <property type="nucleotide sequence ID" value="NZ_JAVRHM010000016.1"/>
</dbReference>
<dbReference type="PROSITE" id="PS51257">
    <property type="entry name" value="PROKAR_LIPOPROTEIN"/>
    <property type="match status" value="1"/>
</dbReference>
<reference evidence="2 3" key="1">
    <citation type="submission" date="2023-09" db="EMBL/GenBank/DDBJ databases">
        <authorList>
            <person name="Rey-Velasco X."/>
        </authorList>
    </citation>
    <scope>NUCLEOTIDE SEQUENCE [LARGE SCALE GENOMIC DNA]</scope>
    <source>
        <strain evidence="2 3">F188</strain>
    </source>
</reference>
<feature type="chain" id="PRO_5047415410" evidence="1">
    <location>
        <begin position="23"/>
        <end position="341"/>
    </location>
</feature>
<keyword evidence="1" id="KW-0732">Signal</keyword>
<evidence type="ECO:0000313" key="3">
    <source>
        <dbReference type="Proteomes" id="UP001261624"/>
    </source>
</evidence>
<protein>
    <submittedName>
        <fullName evidence="2">Uncharacterized protein</fullName>
    </submittedName>
</protein>
<proteinExistence type="predicted"/>
<comment type="caution">
    <text evidence="2">The sequence shown here is derived from an EMBL/GenBank/DDBJ whole genome shotgun (WGS) entry which is preliminary data.</text>
</comment>
<evidence type="ECO:0000256" key="1">
    <source>
        <dbReference type="SAM" id="SignalP"/>
    </source>
</evidence>
<dbReference type="Proteomes" id="UP001261624">
    <property type="component" value="Unassembled WGS sequence"/>
</dbReference>
<keyword evidence="3" id="KW-1185">Reference proteome</keyword>
<sequence length="341" mass="37857">MFLKYVKPLLMVVLLAAVFSCSEDESPSGTETPDEVEDTFYYIALRNDGTLFNIGNNSGKVVQTGRIPGIEFNTLFNSVTSSDSETFIYEHRFDPPRGILHEKNSESGQIQSTILDFPEQFGENTALLSLDWEEENQDLIGITRENMEQSNHQRPIMVVRINPDNLQIISQDINLATEGYENVFSTSLVGQKLYVVASKTERVVNADLLEIDLEQNSITILPFSETEAGITNLGNSGSPNSLFGFVPVANSSIMAEVRPVIYDIQAKTSSEISEVPQISALHFAHKTFYNKEGGEFAELVGANNAKSIFKYYPSTGDHQIIKLQNADDLSSLINIIGIREL</sequence>
<name>A0ABU3E494_9FLAO</name>
<gene>
    <name evidence="2" type="ORF">RM549_13545</name>
</gene>
<accession>A0ABU3E494</accession>